<evidence type="ECO:0000313" key="10">
    <source>
        <dbReference type="Proteomes" id="UP000485058"/>
    </source>
</evidence>
<accession>A0A699ZSM0</accession>
<sequence length="244" mass="25350">MKPDKPANSFSADLAGLPPVSSDTLAAAVASAAAAVGCGAQVVPHMPASNLTPTPTAQPGHLTPDALAELELARQRAARAAAGRRQQLIAQKRAKEQAHQEALAAAADKRRRTASAPAPASAMTMQSSGDDSDADEGQMASTGDPIKDSRRLKRLLRNRVSAQQARERKKQHMNDLEEQVHAQAERIDQLTKELAAAQSEADTLRLIISNMRGADASPVPAHGHDNGSGGLAGSESAGMAADLA</sequence>
<evidence type="ECO:0000256" key="4">
    <source>
        <dbReference type="ARBA" id="ARBA00023125"/>
    </source>
</evidence>
<evidence type="ECO:0000256" key="7">
    <source>
        <dbReference type="SAM" id="MobiDB-lite"/>
    </source>
</evidence>
<evidence type="ECO:0000256" key="1">
    <source>
        <dbReference type="ARBA" id="ARBA00004123"/>
    </source>
</evidence>
<comment type="subcellular location">
    <subcellularLocation>
        <location evidence="1">Nucleus</location>
    </subcellularLocation>
</comment>
<dbReference type="InterPro" id="IPR004827">
    <property type="entry name" value="bZIP"/>
</dbReference>
<dbReference type="GO" id="GO:0010017">
    <property type="term" value="P:red or far-red light signaling pathway"/>
    <property type="evidence" value="ECO:0007669"/>
    <property type="project" value="TreeGrafter"/>
</dbReference>
<protein>
    <submittedName>
        <fullName evidence="9">Transcription factor HY5</fullName>
    </submittedName>
</protein>
<dbReference type="Gene3D" id="1.20.5.170">
    <property type="match status" value="1"/>
</dbReference>
<name>A0A699ZSM0_HAELA</name>
<dbReference type="GO" id="GO:0003677">
    <property type="term" value="F:DNA binding"/>
    <property type="evidence" value="ECO:0007669"/>
    <property type="project" value="UniProtKB-KW"/>
</dbReference>
<dbReference type="Pfam" id="PF00170">
    <property type="entry name" value="bZIP_1"/>
    <property type="match status" value="1"/>
</dbReference>
<keyword evidence="4" id="KW-0238">DNA-binding</keyword>
<evidence type="ECO:0000256" key="5">
    <source>
        <dbReference type="ARBA" id="ARBA00023163"/>
    </source>
</evidence>
<dbReference type="EMBL" id="BLLF01002670">
    <property type="protein sequence ID" value="GFH24925.1"/>
    <property type="molecule type" value="Genomic_DNA"/>
</dbReference>
<dbReference type="GO" id="GO:0010114">
    <property type="term" value="P:response to red light"/>
    <property type="evidence" value="ECO:0007669"/>
    <property type="project" value="TreeGrafter"/>
</dbReference>
<gene>
    <name evidence="9" type="ORF">HaLaN_22805</name>
</gene>
<dbReference type="SUPFAM" id="SSF57959">
    <property type="entry name" value="Leucine zipper domain"/>
    <property type="match status" value="1"/>
</dbReference>
<dbReference type="GO" id="GO:0010099">
    <property type="term" value="P:regulation of photomorphogenesis"/>
    <property type="evidence" value="ECO:0007669"/>
    <property type="project" value="TreeGrafter"/>
</dbReference>
<dbReference type="PANTHER" id="PTHR46714">
    <property type="entry name" value="TRANSCRIPTIONAL ACTIVATOR HAC1"/>
    <property type="match status" value="1"/>
</dbReference>
<evidence type="ECO:0000256" key="2">
    <source>
        <dbReference type="ARBA" id="ARBA00007163"/>
    </source>
</evidence>
<dbReference type="GO" id="GO:0000981">
    <property type="term" value="F:DNA-binding transcription factor activity, RNA polymerase II-specific"/>
    <property type="evidence" value="ECO:0007669"/>
    <property type="project" value="InterPro"/>
</dbReference>
<feature type="region of interest" description="Disordered" evidence="7">
    <location>
        <begin position="83"/>
        <end position="153"/>
    </location>
</feature>
<comment type="caution">
    <text evidence="9">The sequence shown here is derived from an EMBL/GenBank/DDBJ whole genome shotgun (WGS) entry which is preliminary data.</text>
</comment>
<dbReference type="GO" id="GO:0005634">
    <property type="term" value="C:nucleus"/>
    <property type="evidence" value="ECO:0007669"/>
    <property type="project" value="UniProtKB-SubCell"/>
</dbReference>
<organism evidence="9 10">
    <name type="scientific">Haematococcus lacustris</name>
    <name type="common">Green alga</name>
    <name type="synonym">Haematococcus pluvialis</name>
    <dbReference type="NCBI Taxonomy" id="44745"/>
    <lineage>
        <taxon>Eukaryota</taxon>
        <taxon>Viridiplantae</taxon>
        <taxon>Chlorophyta</taxon>
        <taxon>core chlorophytes</taxon>
        <taxon>Chlorophyceae</taxon>
        <taxon>CS clade</taxon>
        <taxon>Chlamydomonadales</taxon>
        <taxon>Haematococcaceae</taxon>
        <taxon>Haematococcus</taxon>
    </lineage>
</organism>
<dbReference type="GO" id="GO:0045944">
    <property type="term" value="P:positive regulation of transcription by RNA polymerase II"/>
    <property type="evidence" value="ECO:0007669"/>
    <property type="project" value="InterPro"/>
</dbReference>
<dbReference type="PROSITE" id="PS00036">
    <property type="entry name" value="BZIP_BASIC"/>
    <property type="match status" value="1"/>
</dbReference>
<dbReference type="InterPro" id="IPR044280">
    <property type="entry name" value="Hac1/HY5"/>
</dbReference>
<comment type="similarity">
    <text evidence="2">Belongs to the bZIP family.</text>
</comment>
<proteinExistence type="inferred from homology"/>
<dbReference type="CDD" id="cd14704">
    <property type="entry name" value="bZIP_HY5-like"/>
    <property type="match status" value="1"/>
</dbReference>
<feature type="non-terminal residue" evidence="9">
    <location>
        <position position="244"/>
    </location>
</feature>
<keyword evidence="3" id="KW-0805">Transcription regulation</keyword>
<evidence type="ECO:0000256" key="6">
    <source>
        <dbReference type="ARBA" id="ARBA00023242"/>
    </source>
</evidence>
<feature type="non-terminal residue" evidence="9">
    <location>
        <position position="1"/>
    </location>
</feature>
<keyword evidence="6" id="KW-0539">Nucleus</keyword>
<keyword evidence="5" id="KW-0804">Transcription</keyword>
<evidence type="ECO:0000313" key="9">
    <source>
        <dbReference type="EMBL" id="GFH24925.1"/>
    </source>
</evidence>
<evidence type="ECO:0000259" key="8">
    <source>
        <dbReference type="PROSITE" id="PS50217"/>
    </source>
</evidence>
<feature type="domain" description="BZIP" evidence="8">
    <location>
        <begin position="148"/>
        <end position="211"/>
    </location>
</feature>
<keyword evidence="10" id="KW-1185">Reference proteome</keyword>
<reference evidence="9 10" key="1">
    <citation type="submission" date="2020-02" db="EMBL/GenBank/DDBJ databases">
        <title>Draft genome sequence of Haematococcus lacustris strain NIES-144.</title>
        <authorList>
            <person name="Morimoto D."/>
            <person name="Nakagawa S."/>
            <person name="Yoshida T."/>
            <person name="Sawayama S."/>
        </authorList>
    </citation>
    <scope>NUCLEOTIDE SEQUENCE [LARGE SCALE GENOMIC DNA]</scope>
    <source>
        <strain evidence="9 10">NIES-144</strain>
    </source>
</reference>
<dbReference type="AlphaFoldDB" id="A0A699ZSM0"/>
<dbReference type="GO" id="GO:0010218">
    <property type="term" value="P:response to far red light"/>
    <property type="evidence" value="ECO:0007669"/>
    <property type="project" value="TreeGrafter"/>
</dbReference>
<dbReference type="PROSITE" id="PS50217">
    <property type="entry name" value="BZIP"/>
    <property type="match status" value="1"/>
</dbReference>
<feature type="compositionally biased region" description="Low complexity" evidence="7">
    <location>
        <begin position="114"/>
        <end position="125"/>
    </location>
</feature>
<dbReference type="Proteomes" id="UP000485058">
    <property type="component" value="Unassembled WGS sequence"/>
</dbReference>
<feature type="compositionally biased region" description="Low complexity" evidence="7">
    <location>
        <begin position="233"/>
        <end position="244"/>
    </location>
</feature>
<feature type="region of interest" description="Disordered" evidence="7">
    <location>
        <begin position="215"/>
        <end position="244"/>
    </location>
</feature>
<dbReference type="PANTHER" id="PTHR46714:SF5">
    <property type="entry name" value="TRANSCRIPTION FACTOR HY5-LIKE"/>
    <property type="match status" value="1"/>
</dbReference>
<dbReference type="InterPro" id="IPR046347">
    <property type="entry name" value="bZIP_sf"/>
</dbReference>
<dbReference type="SMART" id="SM00338">
    <property type="entry name" value="BRLZ"/>
    <property type="match status" value="1"/>
</dbReference>
<evidence type="ECO:0000256" key="3">
    <source>
        <dbReference type="ARBA" id="ARBA00023015"/>
    </source>
</evidence>